<evidence type="ECO:0000256" key="1">
    <source>
        <dbReference type="ARBA" id="ARBA00005417"/>
    </source>
</evidence>
<reference evidence="8 11" key="2">
    <citation type="submission" date="2020-12" db="EMBL/GenBank/DDBJ databases">
        <title>FDA dAtabase for Regulatory Grade micrObial Sequences (FDA-ARGOS): Supporting development and validation of Infectious Disease Dx tests.</title>
        <authorList>
            <person name="Sproer C."/>
            <person name="Gronow S."/>
            <person name="Severitt S."/>
            <person name="Schroder I."/>
            <person name="Tallon L."/>
            <person name="Sadzewicz L."/>
            <person name="Zhao X."/>
            <person name="Boylan J."/>
            <person name="Ott S."/>
            <person name="Bowen H."/>
            <person name="Vavikolanu K."/>
            <person name="Mehta A."/>
            <person name="Aluvathingal J."/>
            <person name="Nadendla S."/>
            <person name="Lowell S."/>
            <person name="Myers T."/>
            <person name="Yan Y."/>
            <person name="Sichtig H."/>
        </authorList>
    </citation>
    <scope>NUCLEOTIDE SEQUENCE [LARGE SCALE GENOMIC DNA]</scope>
    <source>
        <strain evidence="8 11">FDAARGOS_890</strain>
    </source>
</reference>
<keyword evidence="3" id="KW-0472">Membrane</keyword>
<evidence type="ECO:0000256" key="2">
    <source>
        <dbReference type="ARBA" id="ARBA00022448"/>
    </source>
</evidence>
<keyword evidence="5 9" id="KW-0067">ATP-binding</keyword>
<dbReference type="Pfam" id="PF12399">
    <property type="entry name" value="BCA_ABC_TP_C"/>
    <property type="match status" value="1"/>
</dbReference>
<dbReference type="GO" id="GO:0015192">
    <property type="term" value="F:L-phenylalanine transmembrane transporter activity"/>
    <property type="evidence" value="ECO:0007669"/>
    <property type="project" value="TreeGrafter"/>
</dbReference>
<protein>
    <submittedName>
        <fullName evidence="9">Branched-chain amino acid transport system ATP-binding protein</fullName>
    </submittedName>
    <submittedName>
        <fullName evidence="8">High-affinity branched-chain amino acid ABC transporter ATP-binding protein LivG</fullName>
    </submittedName>
</protein>
<evidence type="ECO:0000259" key="7">
    <source>
        <dbReference type="PROSITE" id="PS50893"/>
    </source>
</evidence>
<evidence type="ECO:0000256" key="6">
    <source>
        <dbReference type="ARBA" id="ARBA00022970"/>
    </source>
</evidence>
<accession>A0A1H3R3V7</accession>
<dbReference type="GO" id="GO:0005304">
    <property type="term" value="F:L-valine transmembrane transporter activity"/>
    <property type="evidence" value="ECO:0007669"/>
    <property type="project" value="TreeGrafter"/>
</dbReference>
<dbReference type="NCBIfam" id="NF008449">
    <property type="entry name" value="PRK11300.1"/>
    <property type="match status" value="1"/>
</dbReference>
<dbReference type="GO" id="GO:1903805">
    <property type="term" value="P:L-valine import across plasma membrane"/>
    <property type="evidence" value="ECO:0007669"/>
    <property type="project" value="TreeGrafter"/>
</dbReference>
<dbReference type="GO" id="GO:1903806">
    <property type="term" value="P:L-isoleucine import across plasma membrane"/>
    <property type="evidence" value="ECO:0007669"/>
    <property type="project" value="TreeGrafter"/>
</dbReference>
<evidence type="ECO:0000313" key="8">
    <source>
        <dbReference type="EMBL" id="QPS81994.1"/>
    </source>
</evidence>
<keyword evidence="4" id="KW-0547">Nucleotide-binding</keyword>
<dbReference type="GO" id="GO:0005524">
    <property type="term" value="F:ATP binding"/>
    <property type="evidence" value="ECO:0007669"/>
    <property type="project" value="UniProtKB-KW"/>
</dbReference>
<dbReference type="InterPro" id="IPR003439">
    <property type="entry name" value="ABC_transporter-like_ATP-bd"/>
</dbReference>
<gene>
    <name evidence="8" type="primary">livG</name>
    <name evidence="8" type="ORF">I6G47_02615</name>
    <name evidence="9" type="ORF">SAMN05421547_11484</name>
</gene>
<dbReference type="Gene3D" id="3.40.50.300">
    <property type="entry name" value="P-loop containing nucleotide triphosphate hydrolases"/>
    <property type="match status" value="1"/>
</dbReference>
<dbReference type="PANTHER" id="PTHR45772">
    <property type="entry name" value="CONSERVED COMPONENT OF ABC TRANSPORTER FOR NATURAL AMINO ACIDS-RELATED"/>
    <property type="match status" value="1"/>
</dbReference>
<dbReference type="GO" id="GO:0005886">
    <property type="term" value="C:plasma membrane"/>
    <property type="evidence" value="ECO:0007669"/>
    <property type="project" value="TreeGrafter"/>
</dbReference>
<sequence>MSEYLLEVKDLCMRFGGLLAVDHVGFNVRPQEVFAIIGPNGAGKTTVFNCISGFYQPSSGSIALDGSAIEGRSSHHVANHGVVRTFQNVRLFKSMTVLENLLVAQHRRSGVNLLSGLFNTAGYRRSEEEKIESALHWLDVMGLREFVNREAGNLAYGHQRRLEIARCMITKPRVLMLDEPAAGLNPQEKKDLQGLIDQLRRQYGIAVLLIEHDMGLVMGVSERILVMEYGKPIAMGLPDAIRNDERVIKAYLGEA</sequence>
<dbReference type="KEGG" id="dla:I6G47_02615"/>
<dbReference type="InterPro" id="IPR027417">
    <property type="entry name" value="P-loop_NTPase"/>
</dbReference>
<dbReference type="SUPFAM" id="SSF52540">
    <property type="entry name" value="P-loop containing nucleoside triphosphate hydrolases"/>
    <property type="match status" value="1"/>
</dbReference>
<keyword evidence="2" id="KW-0813">Transport</keyword>
<keyword evidence="11" id="KW-1185">Reference proteome</keyword>
<dbReference type="GO" id="GO:0015188">
    <property type="term" value="F:L-isoleucine transmembrane transporter activity"/>
    <property type="evidence" value="ECO:0007669"/>
    <property type="project" value="TreeGrafter"/>
</dbReference>
<comment type="similarity">
    <text evidence="1">Belongs to the ABC transporter superfamily.</text>
</comment>
<dbReference type="EMBL" id="FNPE01000014">
    <property type="protein sequence ID" value="SDZ19918.1"/>
    <property type="molecule type" value="Genomic_DNA"/>
</dbReference>
<dbReference type="AlphaFoldDB" id="A0A1H3R3V7"/>
<dbReference type="EMBL" id="CP065748">
    <property type="protein sequence ID" value="QPS81994.1"/>
    <property type="molecule type" value="Genomic_DNA"/>
</dbReference>
<dbReference type="FunFam" id="3.40.50.300:FF:000421">
    <property type="entry name" value="Branched-chain amino acid ABC transporter ATP-binding protein"/>
    <property type="match status" value="1"/>
</dbReference>
<dbReference type="Proteomes" id="UP000183417">
    <property type="component" value="Unassembled WGS sequence"/>
</dbReference>
<evidence type="ECO:0000313" key="10">
    <source>
        <dbReference type="Proteomes" id="UP000183417"/>
    </source>
</evidence>
<evidence type="ECO:0000313" key="9">
    <source>
        <dbReference type="EMBL" id="SDZ19918.1"/>
    </source>
</evidence>
<evidence type="ECO:0000256" key="5">
    <source>
        <dbReference type="ARBA" id="ARBA00022840"/>
    </source>
</evidence>
<proteinExistence type="inferred from homology"/>
<dbReference type="InterPro" id="IPR032823">
    <property type="entry name" value="BCA_ABC_TP_C"/>
</dbReference>
<dbReference type="GeneID" id="94691760"/>
<dbReference type="RefSeq" id="WP_016446336.1">
    <property type="nucleotide sequence ID" value="NZ_AP025556.1"/>
</dbReference>
<dbReference type="GO" id="GO:0042941">
    <property type="term" value="P:D-alanine transmembrane transport"/>
    <property type="evidence" value="ECO:0007669"/>
    <property type="project" value="TreeGrafter"/>
</dbReference>
<dbReference type="InterPro" id="IPR003593">
    <property type="entry name" value="AAA+_ATPase"/>
</dbReference>
<evidence type="ECO:0000313" key="11">
    <source>
        <dbReference type="Proteomes" id="UP000595064"/>
    </source>
</evidence>
<dbReference type="PANTHER" id="PTHR45772:SF11">
    <property type="entry name" value="HIGH-AFFINITY BRANCHED-CHAIN AMINO ACID TRANSPORT ATP-BINDING PROTEIN LIVG"/>
    <property type="match status" value="1"/>
</dbReference>
<dbReference type="Proteomes" id="UP000595064">
    <property type="component" value="Chromosome"/>
</dbReference>
<dbReference type="SMART" id="SM00382">
    <property type="entry name" value="AAA"/>
    <property type="match status" value="1"/>
</dbReference>
<reference evidence="9 10" key="1">
    <citation type="submission" date="2016-10" db="EMBL/GenBank/DDBJ databases">
        <authorList>
            <person name="de Groot N.N."/>
        </authorList>
    </citation>
    <scope>NUCLEOTIDE SEQUENCE [LARGE SCALE GENOMIC DNA]</scope>
    <source>
        <strain evidence="9 10">LMG 24775</strain>
    </source>
</reference>
<organism evidence="9 10">
    <name type="scientific">Delftia lacustris</name>
    <dbReference type="NCBI Taxonomy" id="558537"/>
    <lineage>
        <taxon>Bacteria</taxon>
        <taxon>Pseudomonadati</taxon>
        <taxon>Pseudomonadota</taxon>
        <taxon>Betaproteobacteria</taxon>
        <taxon>Burkholderiales</taxon>
        <taxon>Comamonadaceae</taxon>
        <taxon>Delftia</taxon>
    </lineage>
</organism>
<dbReference type="CDD" id="cd03219">
    <property type="entry name" value="ABC_Mj1267_LivG_branched"/>
    <property type="match status" value="1"/>
</dbReference>
<dbReference type="GO" id="GO:0016887">
    <property type="term" value="F:ATP hydrolysis activity"/>
    <property type="evidence" value="ECO:0007669"/>
    <property type="project" value="InterPro"/>
</dbReference>
<evidence type="ECO:0000256" key="3">
    <source>
        <dbReference type="ARBA" id="ARBA00022475"/>
    </source>
</evidence>
<name>A0A1H3R3V7_9BURK</name>
<feature type="domain" description="ABC transporter" evidence="7">
    <location>
        <begin position="6"/>
        <end position="254"/>
    </location>
</feature>
<keyword evidence="3" id="KW-1003">Cell membrane</keyword>
<keyword evidence="6" id="KW-0029">Amino-acid transport</keyword>
<evidence type="ECO:0000256" key="4">
    <source>
        <dbReference type="ARBA" id="ARBA00022741"/>
    </source>
</evidence>
<dbReference type="GO" id="GO:0015808">
    <property type="term" value="P:L-alanine transport"/>
    <property type="evidence" value="ECO:0007669"/>
    <property type="project" value="TreeGrafter"/>
</dbReference>
<dbReference type="InterPro" id="IPR051120">
    <property type="entry name" value="ABC_AA/LPS_Transport"/>
</dbReference>
<dbReference type="PROSITE" id="PS50893">
    <property type="entry name" value="ABC_TRANSPORTER_2"/>
    <property type="match status" value="1"/>
</dbReference>
<dbReference type="Pfam" id="PF00005">
    <property type="entry name" value="ABC_tran"/>
    <property type="match status" value="1"/>
</dbReference>